<organism evidence="2 3">
    <name type="scientific">Puccinia sorghi</name>
    <dbReference type="NCBI Taxonomy" id="27349"/>
    <lineage>
        <taxon>Eukaryota</taxon>
        <taxon>Fungi</taxon>
        <taxon>Dikarya</taxon>
        <taxon>Basidiomycota</taxon>
        <taxon>Pucciniomycotina</taxon>
        <taxon>Pucciniomycetes</taxon>
        <taxon>Pucciniales</taxon>
        <taxon>Pucciniaceae</taxon>
        <taxon>Puccinia</taxon>
    </lineage>
</organism>
<dbReference type="Pfam" id="PF26138">
    <property type="entry name" value="DUF8040"/>
    <property type="match status" value="1"/>
</dbReference>
<gene>
    <name evidence="2" type="ORF">VP01_1728g2</name>
</gene>
<dbReference type="EMBL" id="LAVV01006535">
    <property type="protein sequence ID" value="KNZ59458.1"/>
    <property type="molecule type" value="Genomic_DNA"/>
</dbReference>
<comment type="caution">
    <text evidence="2">The sequence shown here is derived from an EMBL/GenBank/DDBJ whole genome shotgun (WGS) entry which is preliminary data.</text>
</comment>
<sequence length="143" mass="16642">MNFHYDTKVKVFILLSKKLEKLDYRPASKMLHMNEQLSILIYIFGNGTTNCQNQDRFQHSREKVSCFLKHVIQMPCRLGPTYISEPHVNSTHQTIKSNPKYSPFYDWCLVYAHDAPMLQHLRGNTFIIPQGCFYLADAGVESL</sequence>
<evidence type="ECO:0000313" key="2">
    <source>
        <dbReference type="EMBL" id="KNZ59458.1"/>
    </source>
</evidence>
<reference evidence="2 3" key="1">
    <citation type="submission" date="2015-08" db="EMBL/GenBank/DDBJ databases">
        <title>Next Generation Sequencing and Analysis of the Genome of Puccinia sorghi L Schw, the Causal Agent of Maize Common Rust.</title>
        <authorList>
            <person name="Rochi L."/>
            <person name="Burguener G."/>
            <person name="Darino M."/>
            <person name="Turjanski A."/>
            <person name="Kreff E."/>
            <person name="Dieguez M.J."/>
            <person name="Sacco F."/>
        </authorList>
    </citation>
    <scope>NUCLEOTIDE SEQUENCE [LARGE SCALE GENOMIC DNA]</scope>
    <source>
        <strain evidence="2 3">RO10H11247</strain>
    </source>
</reference>
<feature type="domain" description="DUF8040" evidence="1">
    <location>
        <begin position="8"/>
        <end position="74"/>
    </location>
</feature>
<name>A0A0L6VFD7_9BASI</name>
<dbReference type="VEuPathDB" id="FungiDB:VP01_1728g2"/>
<dbReference type="InterPro" id="IPR058353">
    <property type="entry name" value="DUF8040"/>
</dbReference>
<dbReference type="Proteomes" id="UP000037035">
    <property type="component" value="Unassembled WGS sequence"/>
</dbReference>
<dbReference type="OrthoDB" id="1681765at2759"/>
<accession>A0A0L6VFD7</accession>
<proteinExistence type="predicted"/>
<dbReference type="AlphaFoldDB" id="A0A0L6VFD7"/>
<keyword evidence="3" id="KW-1185">Reference proteome</keyword>
<protein>
    <recommendedName>
        <fullName evidence="1">DUF8040 domain-containing protein</fullName>
    </recommendedName>
</protein>
<evidence type="ECO:0000259" key="1">
    <source>
        <dbReference type="Pfam" id="PF26138"/>
    </source>
</evidence>
<evidence type="ECO:0000313" key="3">
    <source>
        <dbReference type="Proteomes" id="UP000037035"/>
    </source>
</evidence>